<dbReference type="GeneID" id="77010190"/>
<dbReference type="PANTHER" id="PTHR33747:SF1">
    <property type="entry name" value="ADENYLATE CYCLASE-ASSOCIATED CAP C-TERMINAL DOMAIN-CONTAINING PROTEIN"/>
    <property type="match status" value="1"/>
</dbReference>
<dbReference type="PANTHER" id="PTHR33747">
    <property type="entry name" value="UPF0225 PROTEIN SCO1677"/>
    <property type="match status" value="1"/>
</dbReference>
<dbReference type="AlphaFoldDB" id="A0A090Y5L6"/>
<dbReference type="Proteomes" id="UP000029278">
    <property type="component" value="Unassembled WGS sequence"/>
</dbReference>
<name>A0A090Y5L6_PAEMA</name>
<dbReference type="Gene3D" id="3.10.450.50">
    <property type="match status" value="1"/>
</dbReference>
<dbReference type="HOGENOM" id="CLU_058190_0_0_9"/>
<accession>A0A090Y5L6</accession>
<dbReference type="EMBL" id="JMQA01000052">
    <property type="protein sequence ID" value="KFM93491.1"/>
    <property type="molecule type" value="Genomic_DNA"/>
</dbReference>
<sequence>MFHPEQVKSYILHPEHIVSNTALRYFEDSFLYENDTALMPLLLEKLKQSKQAKIHLFRGYKFPQTEETIRELLALCQSPAYDNNTKFHLKNMLYHSDPQLLDPFVEFIEKDPVWKKRVQQKRNLSIMDDQELVSAFQLFIEQSADKYINELDTTYGDEIVNELSRRKCIDPDTVLQKLDAYNPDDLSYETSFFAQLAGAMKLEAAIPLLCGLLGAKDEWLPEKAIEALVHIGTTSVVTTLADRYFAANGEYFRLYASDVFGRIKLPASEEALLTLLPEEQNLTFATRLADGLCELGSSKGLPLVQAMVEEGYDRGLMSLTESIYGYCVISNTPHPSLPQWKKELDMEEARQARRQQELERMFAIPGLQGGLNTPYTNPNKVGRNDPCPCGSGKKYKKCCGA</sequence>
<reference evidence="1 2" key="1">
    <citation type="submission" date="2014-04" db="EMBL/GenBank/DDBJ databases">
        <authorList>
            <person name="Bishop-Lilly K.A."/>
            <person name="Broomall S.M."/>
            <person name="Chain P.S."/>
            <person name="Chertkov O."/>
            <person name="Coyne S.R."/>
            <person name="Daligault H.E."/>
            <person name="Davenport K.W."/>
            <person name="Erkkila T."/>
            <person name="Frey K.G."/>
            <person name="Gibbons H.S."/>
            <person name="Gu W."/>
            <person name="Jaissle J."/>
            <person name="Johnson S.L."/>
            <person name="Koroleva G.I."/>
            <person name="Ladner J.T."/>
            <person name="Lo C.-C."/>
            <person name="Minogue T.D."/>
            <person name="Munk C."/>
            <person name="Palacios G.F."/>
            <person name="Redden C.L."/>
            <person name="Rosenzweig C.N."/>
            <person name="Scholz M.B."/>
            <person name="Teshima H."/>
            <person name="Xu Y."/>
        </authorList>
    </citation>
    <scope>NUCLEOTIDE SEQUENCE [LARGE SCALE GENOMIC DNA]</scope>
    <source>
        <strain evidence="1 2">8244</strain>
    </source>
</reference>
<dbReference type="SUPFAM" id="SSF48371">
    <property type="entry name" value="ARM repeat"/>
    <property type="match status" value="1"/>
</dbReference>
<organism evidence="1 2">
    <name type="scientific">Paenibacillus macerans</name>
    <name type="common">Bacillus macerans</name>
    <dbReference type="NCBI Taxonomy" id="44252"/>
    <lineage>
        <taxon>Bacteria</taxon>
        <taxon>Bacillati</taxon>
        <taxon>Bacillota</taxon>
        <taxon>Bacilli</taxon>
        <taxon>Bacillales</taxon>
        <taxon>Paenibacillaceae</taxon>
        <taxon>Paenibacillus</taxon>
    </lineage>
</organism>
<protein>
    <submittedName>
        <fullName evidence="1">SEC-C motif family protein</fullName>
    </submittedName>
</protein>
<dbReference type="Pfam" id="PF02810">
    <property type="entry name" value="SEC-C"/>
    <property type="match status" value="1"/>
</dbReference>
<dbReference type="InterPro" id="IPR004027">
    <property type="entry name" value="SEC_C_motif"/>
</dbReference>
<comment type="caution">
    <text evidence="1">The sequence shown here is derived from an EMBL/GenBank/DDBJ whole genome shotgun (WGS) entry which is preliminary data.</text>
</comment>
<dbReference type="STRING" id="44252.DJ90_4836"/>
<proteinExistence type="predicted"/>
<dbReference type="RefSeq" id="WP_036627052.1">
    <property type="nucleotide sequence ID" value="NZ_BGML01000030.1"/>
</dbReference>
<dbReference type="PATRIC" id="fig|44252.3.peg.6022"/>
<keyword evidence="2" id="KW-1185">Reference proteome</keyword>
<dbReference type="SUPFAM" id="SSF103642">
    <property type="entry name" value="Sec-C motif"/>
    <property type="match status" value="1"/>
</dbReference>
<evidence type="ECO:0000313" key="2">
    <source>
        <dbReference type="Proteomes" id="UP000029278"/>
    </source>
</evidence>
<dbReference type="Gene3D" id="1.25.10.10">
    <property type="entry name" value="Leucine-rich Repeat Variant"/>
    <property type="match status" value="1"/>
</dbReference>
<dbReference type="InterPro" id="IPR011989">
    <property type="entry name" value="ARM-like"/>
</dbReference>
<gene>
    <name evidence="1" type="ORF">DJ90_4836</name>
</gene>
<dbReference type="InterPro" id="IPR016024">
    <property type="entry name" value="ARM-type_fold"/>
</dbReference>
<evidence type="ECO:0000313" key="1">
    <source>
        <dbReference type="EMBL" id="KFM93491.1"/>
    </source>
</evidence>